<evidence type="ECO:0000256" key="12">
    <source>
        <dbReference type="ARBA" id="ARBA00048418"/>
    </source>
</evidence>
<evidence type="ECO:0000256" key="2">
    <source>
        <dbReference type="ARBA" id="ARBA00009026"/>
    </source>
</evidence>
<reference evidence="13 14" key="2">
    <citation type="submission" date="2018-11" db="EMBL/GenBank/DDBJ databases">
        <authorList>
            <consortium name="Pathogen Informatics"/>
        </authorList>
    </citation>
    <scope>NUCLEOTIDE SEQUENCE [LARGE SCALE GENOMIC DNA]</scope>
</reference>
<evidence type="ECO:0000256" key="4">
    <source>
        <dbReference type="ARBA" id="ARBA00022603"/>
    </source>
</evidence>
<dbReference type="PANTHER" id="PTHR21404">
    <property type="entry name" value="HEN1"/>
    <property type="match status" value="1"/>
</dbReference>
<dbReference type="SUPFAM" id="SSF53335">
    <property type="entry name" value="S-adenosyl-L-methionine-dependent methyltransferases"/>
    <property type="match status" value="1"/>
</dbReference>
<dbReference type="GO" id="GO:0046872">
    <property type="term" value="F:metal ion binding"/>
    <property type="evidence" value="ECO:0007669"/>
    <property type="project" value="UniProtKB-KW"/>
</dbReference>
<dbReference type="InterPro" id="IPR029063">
    <property type="entry name" value="SAM-dependent_MTases_sf"/>
</dbReference>
<evidence type="ECO:0000256" key="7">
    <source>
        <dbReference type="ARBA" id="ARBA00022723"/>
    </source>
</evidence>
<keyword evidence="6" id="KW-0949">S-adenosyl-L-methionine</keyword>
<dbReference type="OMA" id="CGEMSLE"/>
<evidence type="ECO:0000313" key="14">
    <source>
        <dbReference type="Proteomes" id="UP000271162"/>
    </source>
</evidence>
<comment type="catalytic activity">
    <reaction evidence="12">
        <text>small RNA 3'-end nucleotide + S-adenosyl-L-methionine = small RNA 3'-end 2'-O-methylnucleotide + S-adenosyl-L-homocysteine + H(+)</text>
        <dbReference type="Rhea" id="RHEA:37887"/>
        <dbReference type="Rhea" id="RHEA-COMP:10415"/>
        <dbReference type="Rhea" id="RHEA-COMP:10416"/>
        <dbReference type="ChEBI" id="CHEBI:15378"/>
        <dbReference type="ChEBI" id="CHEBI:57856"/>
        <dbReference type="ChEBI" id="CHEBI:59789"/>
        <dbReference type="ChEBI" id="CHEBI:74896"/>
        <dbReference type="ChEBI" id="CHEBI:74898"/>
        <dbReference type="EC" id="2.1.1.386"/>
    </reaction>
</comment>
<comment type="cofactor">
    <cofactor evidence="1">
        <name>Mg(2+)</name>
        <dbReference type="ChEBI" id="CHEBI:18420"/>
    </cofactor>
</comment>
<keyword evidence="4" id="KW-0489">Methyltransferase</keyword>
<dbReference type="AlphaFoldDB" id="A0A0N4XGZ6"/>
<evidence type="ECO:0000313" key="13">
    <source>
        <dbReference type="EMBL" id="VDL65388.1"/>
    </source>
</evidence>
<dbReference type="GO" id="GO:0030422">
    <property type="term" value="P:siRNA processing"/>
    <property type="evidence" value="ECO:0007669"/>
    <property type="project" value="TreeGrafter"/>
</dbReference>
<reference evidence="15" key="1">
    <citation type="submission" date="2017-02" db="UniProtKB">
        <authorList>
            <consortium name="WormBaseParasite"/>
        </authorList>
    </citation>
    <scope>IDENTIFICATION</scope>
</reference>
<keyword evidence="9" id="KW-0694">RNA-binding</keyword>
<accession>A0A0N4XGZ6</accession>
<evidence type="ECO:0000256" key="11">
    <source>
        <dbReference type="ARBA" id="ARBA00035025"/>
    </source>
</evidence>
<name>A0A0N4XGZ6_NIPBR</name>
<keyword evidence="8" id="KW-0460">Magnesium</keyword>
<evidence type="ECO:0000256" key="1">
    <source>
        <dbReference type="ARBA" id="ARBA00001946"/>
    </source>
</evidence>
<dbReference type="GO" id="GO:0005634">
    <property type="term" value="C:nucleus"/>
    <property type="evidence" value="ECO:0007669"/>
    <property type="project" value="TreeGrafter"/>
</dbReference>
<evidence type="ECO:0000256" key="3">
    <source>
        <dbReference type="ARBA" id="ARBA00021330"/>
    </source>
</evidence>
<dbReference type="GO" id="GO:0005737">
    <property type="term" value="C:cytoplasm"/>
    <property type="evidence" value="ECO:0007669"/>
    <property type="project" value="TreeGrafter"/>
</dbReference>
<dbReference type="GO" id="GO:0001510">
    <property type="term" value="P:RNA methylation"/>
    <property type="evidence" value="ECO:0007669"/>
    <property type="project" value="InterPro"/>
</dbReference>
<keyword evidence="5" id="KW-0808">Transferase</keyword>
<keyword evidence="10" id="KW-0943">RNA-mediated gene silencing</keyword>
<evidence type="ECO:0000256" key="10">
    <source>
        <dbReference type="ARBA" id="ARBA00023158"/>
    </source>
</evidence>
<dbReference type="GO" id="GO:0090486">
    <property type="term" value="F:small RNA 2'-O-methyltransferase activity"/>
    <property type="evidence" value="ECO:0007669"/>
    <property type="project" value="UniProtKB-EC"/>
</dbReference>
<proteinExistence type="inferred from homology"/>
<keyword evidence="7" id="KW-0479">Metal-binding</keyword>
<evidence type="ECO:0000256" key="8">
    <source>
        <dbReference type="ARBA" id="ARBA00022842"/>
    </source>
</evidence>
<comment type="similarity">
    <text evidence="2">Belongs to the methyltransferase superfamily. HEN1 family.</text>
</comment>
<evidence type="ECO:0000256" key="5">
    <source>
        <dbReference type="ARBA" id="ARBA00022679"/>
    </source>
</evidence>
<evidence type="ECO:0000313" key="15">
    <source>
        <dbReference type="WBParaSite" id="NBR_0000179801-mRNA-1"/>
    </source>
</evidence>
<dbReference type="Gene3D" id="3.40.50.150">
    <property type="entry name" value="Vaccinia Virus protein VP39"/>
    <property type="match status" value="1"/>
</dbReference>
<dbReference type="STRING" id="27835.A0A0N4XGZ6"/>
<sequence>MDYRFADDGWMLQHDIDTVAQCYEQIYKEIETNPVEVTVEEPPVHKFDPDDAPCKQRFFTPPLQYQRNAYVRDLLLAYTNQTDEKIRKLAVLGCGSMSLEKFLMPTIGSIGIERIVSVDIDEHEIARGLKMMKSVEHQYENIFCSSYSLPILFEVYKGDILDYDSRLSGTDCVCSTEVIEHIPRESATRYVRSVLLNIQPALFVISTPNHEYNEVFGLRQGEFRHADHKFEFTRQEFRNWLYDIIRDFATTYDYAVDYVGVLGNHASLGGATQFAVIRRRPSSIGASLPQVQSRAYKKAGEVVAKNSLFTLEREKVKEAFIRWLRENPLSEENLTKNYMCDFWRVCMTAVLNNIELPRQLKKDLSKKALV</sequence>
<dbReference type="EC" id="2.1.1.386" evidence="11"/>
<dbReference type="InterPro" id="IPR026610">
    <property type="entry name" value="Hen1"/>
</dbReference>
<keyword evidence="14" id="KW-1185">Reference proteome</keyword>
<organism evidence="15">
    <name type="scientific">Nippostrongylus brasiliensis</name>
    <name type="common">Rat hookworm</name>
    <dbReference type="NCBI Taxonomy" id="27835"/>
    <lineage>
        <taxon>Eukaryota</taxon>
        <taxon>Metazoa</taxon>
        <taxon>Ecdysozoa</taxon>
        <taxon>Nematoda</taxon>
        <taxon>Chromadorea</taxon>
        <taxon>Rhabditida</taxon>
        <taxon>Rhabditina</taxon>
        <taxon>Rhabditomorpha</taxon>
        <taxon>Strongyloidea</taxon>
        <taxon>Heligmosomidae</taxon>
        <taxon>Nippostrongylus</taxon>
    </lineage>
</organism>
<evidence type="ECO:0000256" key="6">
    <source>
        <dbReference type="ARBA" id="ARBA00022691"/>
    </source>
</evidence>
<dbReference type="GO" id="GO:0003723">
    <property type="term" value="F:RNA binding"/>
    <property type="evidence" value="ECO:0007669"/>
    <property type="project" value="UniProtKB-KW"/>
</dbReference>
<dbReference type="WBParaSite" id="NBR_0000179801-mRNA-1">
    <property type="protein sequence ID" value="NBR_0000179801-mRNA-1"/>
    <property type="gene ID" value="NBR_0000179801"/>
</dbReference>
<evidence type="ECO:0000256" key="9">
    <source>
        <dbReference type="ARBA" id="ARBA00022884"/>
    </source>
</evidence>
<dbReference type="Proteomes" id="UP000271162">
    <property type="component" value="Unassembled WGS sequence"/>
</dbReference>
<dbReference type="EMBL" id="UYSL01001633">
    <property type="protein sequence ID" value="VDL65388.1"/>
    <property type="molecule type" value="Genomic_DNA"/>
</dbReference>
<gene>
    <name evidence="13" type="ORF">NBR_LOCUS1799</name>
</gene>
<dbReference type="GO" id="GO:0034587">
    <property type="term" value="P:piRNA processing"/>
    <property type="evidence" value="ECO:0007669"/>
    <property type="project" value="TreeGrafter"/>
</dbReference>
<protein>
    <recommendedName>
        <fullName evidence="3">Small RNA 2'-O-methyltransferase</fullName>
        <ecNumber evidence="11">2.1.1.386</ecNumber>
    </recommendedName>
</protein>
<dbReference type="PANTHER" id="PTHR21404:SF3">
    <property type="entry name" value="SMALL RNA 2'-O-METHYLTRANSFERASE"/>
    <property type="match status" value="1"/>
</dbReference>